<evidence type="ECO:0000313" key="1">
    <source>
        <dbReference type="EMBL" id="OAF63708.1"/>
    </source>
</evidence>
<dbReference type="OrthoDB" id="6116262at2759"/>
<feature type="non-terminal residue" evidence="1">
    <location>
        <position position="1"/>
    </location>
</feature>
<proteinExistence type="predicted"/>
<organism evidence="1 2">
    <name type="scientific">Intoshia linei</name>
    <dbReference type="NCBI Taxonomy" id="1819745"/>
    <lineage>
        <taxon>Eukaryota</taxon>
        <taxon>Metazoa</taxon>
        <taxon>Spiralia</taxon>
        <taxon>Lophotrochozoa</taxon>
        <taxon>Mesozoa</taxon>
        <taxon>Orthonectida</taxon>
        <taxon>Rhopaluridae</taxon>
        <taxon>Intoshia</taxon>
    </lineage>
</organism>
<dbReference type="PANTHER" id="PTHR37162:SF1">
    <property type="entry name" value="BED-TYPE DOMAIN-CONTAINING PROTEIN"/>
    <property type="match status" value="1"/>
</dbReference>
<accession>A0A177ANW1</accession>
<comment type="caution">
    <text evidence="1">The sequence shown here is derived from an EMBL/GenBank/DDBJ whole genome shotgun (WGS) entry which is preliminary data.</text>
</comment>
<evidence type="ECO:0000313" key="2">
    <source>
        <dbReference type="Proteomes" id="UP000078046"/>
    </source>
</evidence>
<gene>
    <name evidence="1" type="ORF">A3Q56_08587</name>
</gene>
<reference evidence="1 2" key="1">
    <citation type="submission" date="2016-04" db="EMBL/GenBank/DDBJ databases">
        <title>The genome of Intoshia linei affirms orthonectids as highly simplified spiralians.</title>
        <authorList>
            <person name="Mikhailov K.V."/>
            <person name="Slusarev G.S."/>
            <person name="Nikitin M.A."/>
            <person name="Logacheva M.D."/>
            <person name="Penin A."/>
            <person name="Aleoshin V."/>
            <person name="Panchin Y.V."/>
        </authorList>
    </citation>
    <scope>NUCLEOTIDE SEQUENCE [LARGE SCALE GENOMIC DNA]</scope>
    <source>
        <strain evidence="1">Intl2013</strain>
        <tissue evidence="1">Whole animal</tissue>
    </source>
</reference>
<dbReference type="PANTHER" id="PTHR37162">
    <property type="entry name" value="HAT FAMILY DIMERISATION DOMAINCONTAINING PROTEIN-RELATED"/>
    <property type="match status" value="1"/>
</dbReference>
<dbReference type="AlphaFoldDB" id="A0A177ANW1"/>
<dbReference type="Proteomes" id="UP000078046">
    <property type="component" value="Unassembled WGS sequence"/>
</dbReference>
<dbReference type="EMBL" id="LWCA01002747">
    <property type="protein sequence ID" value="OAF63708.1"/>
    <property type="molecule type" value="Genomic_DNA"/>
</dbReference>
<sequence>RASNLCGINNSLYTKLKENNTNLILLKCICHFLNLCCLRAFDDLPIDIDSIIRNTYSFFHRSSLRTSEYANLFKLVHRRYPYKFIPISTRWLVRGKAINVIITQWSTLKDYFKLCISNRSNFSVAENLVSLYNHMNFAYLLFLKPILFEFDERFHEPQVLI</sequence>
<name>A0A177ANW1_9BILA</name>
<protein>
    <recommendedName>
        <fullName evidence="3">HAT C-terminal dimerisation domain-containing protein</fullName>
    </recommendedName>
</protein>
<keyword evidence="2" id="KW-1185">Reference proteome</keyword>
<evidence type="ECO:0008006" key="3">
    <source>
        <dbReference type="Google" id="ProtNLM"/>
    </source>
</evidence>